<evidence type="ECO:0000313" key="3">
    <source>
        <dbReference type="Proteomes" id="UP001345219"/>
    </source>
</evidence>
<dbReference type="PANTHER" id="PTHR33623">
    <property type="entry name" value="OS04G0572500 PROTEIN"/>
    <property type="match status" value="1"/>
</dbReference>
<evidence type="ECO:0000256" key="1">
    <source>
        <dbReference type="SAM" id="MobiDB-lite"/>
    </source>
</evidence>
<feature type="region of interest" description="Disordered" evidence="1">
    <location>
        <begin position="1"/>
        <end position="28"/>
    </location>
</feature>
<dbReference type="AlphaFoldDB" id="A0AAN7K994"/>
<accession>A0AAN7K994</accession>
<dbReference type="EMBL" id="JAXIOK010000009">
    <property type="protein sequence ID" value="KAK4762132.1"/>
    <property type="molecule type" value="Genomic_DNA"/>
</dbReference>
<gene>
    <name evidence="2" type="ORF">SAY87_030016</name>
</gene>
<name>A0AAN7K994_9MYRT</name>
<feature type="compositionally biased region" description="Acidic residues" evidence="1">
    <location>
        <begin position="1"/>
        <end position="25"/>
    </location>
</feature>
<comment type="caution">
    <text evidence="2">The sequence shown here is derived from an EMBL/GenBank/DDBJ whole genome shotgun (WGS) entry which is preliminary data.</text>
</comment>
<keyword evidence="3" id="KW-1185">Reference proteome</keyword>
<sequence length="173" mass="19717">MIDLDDDDDEDGNDDDEGGEDPEPLDEQHEMVKEVLKSKFDNVKKIPNDMRRLVSDLVAEEWGRWNDPAGVTLTRRVCDRFESWKAVDPNTIDMMVEEDFSRDLQGWSWKYNKEQVAELASAMELAVFRLLVEELLEDACEGGAAKSRSDQDPAYLGLKAMMMVQRSSSSSCM</sequence>
<evidence type="ECO:0008006" key="4">
    <source>
        <dbReference type="Google" id="ProtNLM"/>
    </source>
</evidence>
<dbReference type="PANTHER" id="PTHR33623:SF5">
    <property type="entry name" value="HISTONE-LYSINE N-METHYLTRANSFERASE SETD1B-LIKE PROTEIN"/>
    <property type="match status" value="1"/>
</dbReference>
<organism evidence="2 3">
    <name type="scientific">Trapa incisa</name>
    <dbReference type="NCBI Taxonomy" id="236973"/>
    <lineage>
        <taxon>Eukaryota</taxon>
        <taxon>Viridiplantae</taxon>
        <taxon>Streptophyta</taxon>
        <taxon>Embryophyta</taxon>
        <taxon>Tracheophyta</taxon>
        <taxon>Spermatophyta</taxon>
        <taxon>Magnoliopsida</taxon>
        <taxon>eudicotyledons</taxon>
        <taxon>Gunneridae</taxon>
        <taxon>Pentapetalae</taxon>
        <taxon>rosids</taxon>
        <taxon>malvids</taxon>
        <taxon>Myrtales</taxon>
        <taxon>Lythraceae</taxon>
        <taxon>Trapa</taxon>
    </lineage>
</organism>
<protein>
    <recommendedName>
        <fullName evidence="4">DUF4378 domain-containing protein</fullName>
    </recommendedName>
</protein>
<reference evidence="2 3" key="1">
    <citation type="journal article" date="2023" name="Hortic Res">
        <title>Pangenome of water caltrop reveals structural variations and asymmetric subgenome divergence after allopolyploidization.</title>
        <authorList>
            <person name="Zhang X."/>
            <person name="Chen Y."/>
            <person name="Wang L."/>
            <person name="Yuan Y."/>
            <person name="Fang M."/>
            <person name="Shi L."/>
            <person name="Lu R."/>
            <person name="Comes H.P."/>
            <person name="Ma Y."/>
            <person name="Chen Y."/>
            <person name="Huang G."/>
            <person name="Zhou Y."/>
            <person name="Zheng Z."/>
            <person name="Qiu Y."/>
        </authorList>
    </citation>
    <scope>NUCLEOTIDE SEQUENCE [LARGE SCALE GENOMIC DNA]</scope>
    <source>
        <tissue evidence="2">Roots</tissue>
    </source>
</reference>
<dbReference type="Proteomes" id="UP001345219">
    <property type="component" value="Chromosome 23"/>
</dbReference>
<proteinExistence type="predicted"/>
<evidence type="ECO:0000313" key="2">
    <source>
        <dbReference type="EMBL" id="KAK4762132.1"/>
    </source>
</evidence>